<reference evidence="1" key="1">
    <citation type="submission" date="2020-10" db="EMBL/GenBank/DDBJ databases">
        <authorList>
            <person name="Gilroy R."/>
        </authorList>
    </citation>
    <scope>NUCLEOTIDE SEQUENCE</scope>
    <source>
        <strain evidence="1">14508</strain>
    </source>
</reference>
<dbReference type="EMBL" id="DVKI01000065">
    <property type="protein sequence ID" value="HIT17154.1"/>
    <property type="molecule type" value="Genomic_DNA"/>
</dbReference>
<accession>A0A9D1K9V3</accession>
<evidence type="ECO:0000313" key="2">
    <source>
        <dbReference type="Proteomes" id="UP000886893"/>
    </source>
</evidence>
<organism evidence="1 2">
    <name type="scientific">Candidatus Caccosoma faecigallinarum</name>
    <dbReference type="NCBI Taxonomy" id="2840720"/>
    <lineage>
        <taxon>Bacteria</taxon>
        <taxon>Bacillati</taxon>
        <taxon>Bacillota</taxon>
        <taxon>Bacillota incertae sedis</taxon>
        <taxon>Candidatus Caccosoma</taxon>
    </lineage>
</organism>
<evidence type="ECO:0000313" key="1">
    <source>
        <dbReference type="EMBL" id="HIT17154.1"/>
    </source>
</evidence>
<reference evidence="1" key="2">
    <citation type="journal article" date="2021" name="PeerJ">
        <title>Extensive microbial diversity within the chicken gut microbiome revealed by metagenomics and culture.</title>
        <authorList>
            <person name="Gilroy R."/>
            <person name="Ravi A."/>
            <person name="Getino M."/>
            <person name="Pursley I."/>
            <person name="Horton D.L."/>
            <person name="Alikhan N.F."/>
            <person name="Baker D."/>
            <person name="Gharbi K."/>
            <person name="Hall N."/>
            <person name="Watson M."/>
            <person name="Adriaenssens E.M."/>
            <person name="Foster-Nyarko E."/>
            <person name="Jarju S."/>
            <person name="Secka A."/>
            <person name="Antonio M."/>
            <person name="Oren A."/>
            <person name="Chaudhuri R.R."/>
            <person name="La Ragione R."/>
            <person name="Hildebrand F."/>
            <person name="Pallen M.J."/>
        </authorList>
    </citation>
    <scope>NUCLEOTIDE SEQUENCE</scope>
    <source>
        <strain evidence="1">14508</strain>
    </source>
</reference>
<proteinExistence type="predicted"/>
<protein>
    <submittedName>
        <fullName evidence="1">DUF3788 family protein</fullName>
    </submittedName>
</protein>
<dbReference type="Pfam" id="PF12663">
    <property type="entry name" value="DUF3788"/>
    <property type="match status" value="1"/>
</dbReference>
<name>A0A9D1K9V3_9FIRM</name>
<dbReference type="AlphaFoldDB" id="A0A9D1K9V3"/>
<dbReference type="InterPro" id="IPR024227">
    <property type="entry name" value="DUF3795"/>
</dbReference>
<dbReference type="Proteomes" id="UP000886893">
    <property type="component" value="Unassembled WGS sequence"/>
</dbReference>
<dbReference type="InterPro" id="IPR024265">
    <property type="entry name" value="DUF3788"/>
</dbReference>
<dbReference type="Pfam" id="PF12675">
    <property type="entry name" value="DUF3795"/>
    <property type="match status" value="1"/>
</dbReference>
<gene>
    <name evidence="1" type="ORF">IAD04_02080</name>
</gene>
<comment type="caution">
    <text evidence="1">The sequence shown here is derived from an EMBL/GenBank/DDBJ whole genome shotgun (WGS) entry which is preliminary data.</text>
</comment>
<sequence length="243" mass="28892">MNILEQISHETMVFMRGKYRLDEVGDGKDELKFKLGQKTILTVYLRDDRFTFLIIFGKKEREVFEEQKEMFSPFICDCYDKSKTYHDGKWMFIDVKTLDQLEEVKKLIQIKKKPNRKQFSKENAIYSMCGQRCDLCVHYVDLNEELRNTMIPHLVNMWGISEWSMRCGGCDTPSCYCKDDDLCYAKKCMKSKEKKICRKCENYPCIKATVADYRSMIHTNKYLSDDITWGILPYVPNQYEDNH</sequence>